<feature type="binding site" evidence="5">
    <location>
        <position position="379"/>
    </location>
    <ligand>
        <name>Ca(2+)</name>
        <dbReference type="ChEBI" id="CHEBI:29108"/>
    </ligand>
</feature>
<evidence type="ECO:0000256" key="2">
    <source>
        <dbReference type="ARBA" id="ARBA00022801"/>
    </source>
</evidence>
<feature type="binding site" evidence="5">
    <location>
        <position position="382"/>
    </location>
    <ligand>
        <name>Ca(2+)</name>
        <dbReference type="ChEBI" id="CHEBI:29108"/>
    </ligand>
</feature>
<name>A0AAU7WCN5_9MICO</name>
<keyword evidence="7" id="KW-1133">Transmembrane helix</keyword>
<evidence type="ECO:0000256" key="3">
    <source>
        <dbReference type="ARBA" id="ARBA00023145"/>
    </source>
</evidence>
<dbReference type="RefSeq" id="WP_350349492.1">
    <property type="nucleotide sequence ID" value="NZ_CP158374.1"/>
</dbReference>
<dbReference type="GO" id="GO:0016811">
    <property type="term" value="F:hydrolase activity, acting on carbon-nitrogen (but not peptide) bonds, in linear amides"/>
    <property type="evidence" value="ECO:0007669"/>
    <property type="project" value="InterPro"/>
</dbReference>
<dbReference type="Gene3D" id="1.10.1400.10">
    <property type="match status" value="1"/>
</dbReference>
<dbReference type="InterPro" id="IPR014395">
    <property type="entry name" value="Pen/GL7ACA/AHL_acylase"/>
</dbReference>
<dbReference type="GO" id="GO:0046872">
    <property type="term" value="F:metal ion binding"/>
    <property type="evidence" value="ECO:0007669"/>
    <property type="project" value="UniProtKB-KW"/>
</dbReference>
<dbReference type="GO" id="GO:0017000">
    <property type="term" value="P:antibiotic biosynthetic process"/>
    <property type="evidence" value="ECO:0007669"/>
    <property type="project" value="InterPro"/>
</dbReference>
<organism evidence="8">
    <name type="scientific">Agromyces sp. G08B096</name>
    <dbReference type="NCBI Taxonomy" id="3156399"/>
    <lineage>
        <taxon>Bacteria</taxon>
        <taxon>Bacillati</taxon>
        <taxon>Actinomycetota</taxon>
        <taxon>Actinomycetes</taxon>
        <taxon>Micrococcales</taxon>
        <taxon>Microbacteriaceae</taxon>
        <taxon>Agromyces</taxon>
    </lineage>
</organism>
<evidence type="ECO:0000256" key="1">
    <source>
        <dbReference type="ARBA" id="ARBA00006586"/>
    </source>
</evidence>
<dbReference type="Gene3D" id="1.10.439.10">
    <property type="entry name" value="Penicillin Amidohydrolase, domain 1"/>
    <property type="match status" value="1"/>
</dbReference>
<dbReference type="InterPro" id="IPR029055">
    <property type="entry name" value="Ntn_hydrolases_N"/>
</dbReference>
<protein>
    <submittedName>
        <fullName evidence="8">Penicillin acylase family protein</fullName>
        <ecNumber evidence="8">3.5.1.-</ecNumber>
    </submittedName>
</protein>
<evidence type="ECO:0000256" key="4">
    <source>
        <dbReference type="PIRSR" id="PIRSR001227-1"/>
    </source>
</evidence>
<dbReference type="EMBL" id="CP158374">
    <property type="protein sequence ID" value="XBX83489.1"/>
    <property type="molecule type" value="Genomic_DNA"/>
</dbReference>
<keyword evidence="3" id="KW-0865">Zymogen</keyword>
<feature type="active site" description="Nucleophile" evidence="4">
    <location>
        <position position="301"/>
    </location>
</feature>
<proteinExistence type="inferred from homology"/>
<dbReference type="InterPro" id="IPR002692">
    <property type="entry name" value="S45"/>
</dbReference>
<dbReference type="AlphaFoldDB" id="A0AAU7WCN5"/>
<feature type="region of interest" description="Disordered" evidence="6">
    <location>
        <begin position="235"/>
        <end position="258"/>
    </location>
</feature>
<evidence type="ECO:0000256" key="7">
    <source>
        <dbReference type="SAM" id="Phobius"/>
    </source>
</evidence>
<comment type="cofactor">
    <cofactor evidence="5">
        <name>Ca(2+)</name>
        <dbReference type="ChEBI" id="CHEBI:29108"/>
    </cofactor>
    <text evidence="5">Binds 1 Ca(2+) ion per dimer.</text>
</comment>
<dbReference type="EC" id="3.5.1.-" evidence="8"/>
<dbReference type="SUPFAM" id="SSF56235">
    <property type="entry name" value="N-terminal nucleophile aminohydrolases (Ntn hydrolases)"/>
    <property type="match status" value="1"/>
</dbReference>
<dbReference type="InterPro" id="IPR043147">
    <property type="entry name" value="Penicillin_amidase_A-knob"/>
</dbReference>
<dbReference type="InterPro" id="IPR043146">
    <property type="entry name" value="Penicillin_amidase_N_B-knob"/>
</dbReference>
<dbReference type="Pfam" id="PF01804">
    <property type="entry name" value="Penicil_amidase"/>
    <property type="match status" value="1"/>
</dbReference>
<reference evidence="8" key="1">
    <citation type="submission" date="2024-05" db="EMBL/GenBank/DDBJ databases">
        <authorList>
            <person name="Yu L."/>
        </authorList>
    </citation>
    <scope>NUCLEOTIDE SEQUENCE</scope>
    <source>
        <strain evidence="8">G08B096</strain>
    </source>
</reference>
<gene>
    <name evidence="8" type="ORF">ABIQ69_06130</name>
</gene>
<dbReference type="CDD" id="cd03747">
    <property type="entry name" value="Ntn_PGA_like"/>
    <property type="match status" value="1"/>
</dbReference>
<feature type="binding site" evidence="5">
    <location>
        <position position="206"/>
    </location>
    <ligand>
        <name>Ca(2+)</name>
        <dbReference type="ChEBI" id="CHEBI:29108"/>
    </ligand>
</feature>
<evidence type="ECO:0000256" key="5">
    <source>
        <dbReference type="PIRSR" id="PIRSR001227-2"/>
    </source>
</evidence>
<sequence>MGTDEPRTGRRRWVSFLVGLLITVLVIAAAGAGLGWWVVQRSFPTTDGGMEVPGLREPVTVTRDDAGIPRIVAANDHDLFLAQGYVHAQDRFWEMDFRRHVTAGRLAELFGQSQVATDAFIRTLDWRGVAEQEYALLDEATRGYYDAYAEGVNAYLDERQGVDLSLEYGVLALQNPGYRPEPWGAVDSIAWLKAMAWDLRSNLEDEIDRALLATELPPEEVERLHPRFAYGEMPTILEGDPAPAPADEADGDSADAAAGDAGADAAAAGVSSGYAGAVAALRATLDGLPALIGPAGNEIGSNSWVVSGALTDTGMPLLANDPHLGAAMPSVWTQQAIGCAELDEDCSFDVAGYTFAGLPGVIIGHNQRIAWGFTNLGPDVADLFLEKVQGDEYELDGALRPLTLREETIEVAGGEPETITVRSTARGPIVTDLGGDFARIGDEYPAAAGVGEGGLELSLQWTALTPGTTPAAIFTLDRAQTWEEFRLAASQFDVPAQNLVYADVDGNIGYQAPGEIPIRLSGDGTVPLPGWTSGNGWAGTIPFDQLPSVFNPERGYLVTANNAVSSASGPMLTQDWDLGYRAQAIERRIQGLLADGEPITADDLADIQLDTADANAAAFLPVIAELDLDGDAAKGQALLADWDARADVDSAEAAYFAVFWRTLLDRMFRGLPEGTHPAGGDRWFAVVGGLLDEPDAAWWSDADTGASGRDAVIAAALDAAWQEASRRMGGDAERWRWGRLHTLTLTNQSFGESGIAPIEWLFNRGPYEVGGGSAIANAIGWDASEGYDVHWVPSMRMIVDLADFDRSRWVNLTGASGHAFHPHYADQAPSWQRGELLDWPFSAEAVERAARATLTLQPAQ</sequence>
<dbReference type="PANTHER" id="PTHR34218:SF4">
    <property type="entry name" value="ACYL-HOMOSERINE LACTONE ACYLASE QUIP"/>
    <property type="match status" value="1"/>
</dbReference>
<keyword evidence="7" id="KW-0812">Transmembrane</keyword>
<keyword evidence="5" id="KW-0479">Metal-binding</keyword>
<dbReference type="PIRSF" id="PIRSF001227">
    <property type="entry name" value="Pen_acylase"/>
    <property type="match status" value="1"/>
</dbReference>
<keyword evidence="5" id="KW-0106">Calcium</keyword>
<dbReference type="Gene3D" id="2.30.120.10">
    <property type="match status" value="1"/>
</dbReference>
<keyword evidence="2 8" id="KW-0378">Hydrolase</keyword>
<evidence type="ECO:0000256" key="6">
    <source>
        <dbReference type="SAM" id="MobiDB-lite"/>
    </source>
</evidence>
<dbReference type="PANTHER" id="PTHR34218">
    <property type="entry name" value="PEPTIDASE S45 PENICILLIN AMIDASE"/>
    <property type="match status" value="1"/>
</dbReference>
<keyword evidence="7" id="KW-0472">Membrane</keyword>
<feature type="transmembrane region" description="Helical" evidence="7">
    <location>
        <begin position="12"/>
        <end position="39"/>
    </location>
</feature>
<dbReference type="InterPro" id="IPR023343">
    <property type="entry name" value="Penicillin_amidase_dom1"/>
</dbReference>
<dbReference type="Gene3D" id="3.60.20.10">
    <property type="entry name" value="Glutamine Phosphoribosylpyrophosphate, subunit 1, domain 1"/>
    <property type="match status" value="1"/>
</dbReference>
<evidence type="ECO:0000313" key="8">
    <source>
        <dbReference type="EMBL" id="XBX83489.1"/>
    </source>
</evidence>
<accession>A0AAU7WCN5</accession>
<comment type="similarity">
    <text evidence="1">Belongs to the peptidase S45 family.</text>
</comment>